<protein>
    <submittedName>
        <fullName evidence="1">Uncharacterized protein</fullName>
    </submittedName>
</protein>
<comment type="caution">
    <text evidence="1">The sequence shown here is derived from an EMBL/GenBank/DDBJ whole genome shotgun (WGS) entry which is preliminary data.</text>
</comment>
<reference evidence="1 2" key="1">
    <citation type="journal article" date="2021" name="BMC Genomics">
        <title>Datura genome reveals duplications of psychoactive alkaloid biosynthetic genes and high mutation rate following tissue culture.</title>
        <authorList>
            <person name="Rajewski A."/>
            <person name="Carter-House D."/>
            <person name="Stajich J."/>
            <person name="Litt A."/>
        </authorList>
    </citation>
    <scope>NUCLEOTIDE SEQUENCE [LARGE SCALE GENOMIC DNA]</scope>
    <source>
        <strain evidence="1">AR-01</strain>
    </source>
</reference>
<keyword evidence="2" id="KW-1185">Reference proteome</keyword>
<dbReference type="EMBL" id="JACEIK010001718">
    <property type="protein sequence ID" value="MCD7471738.1"/>
    <property type="molecule type" value="Genomic_DNA"/>
</dbReference>
<accession>A0ABS8TLM2</accession>
<sequence length="80" mass="8829">MDTSKGTERINEEGAEEIKVDAINYKSSAGHEQEEPQKENVKITHVPLTYEKRGTRDAMAEKIDSAKGTVTGAKDHNKAD</sequence>
<name>A0ABS8TLM2_DATST</name>
<evidence type="ECO:0000313" key="2">
    <source>
        <dbReference type="Proteomes" id="UP000823775"/>
    </source>
</evidence>
<gene>
    <name evidence="1" type="ORF">HAX54_012371</name>
</gene>
<dbReference type="Proteomes" id="UP000823775">
    <property type="component" value="Unassembled WGS sequence"/>
</dbReference>
<evidence type="ECO:0000313" key="1">
    <source>
        <dbReference type="EMBL" id="MCD7471738.1"/>
    </source>
</evidence>
<organism evidence="1 2">
    <name type="scientific">Datura stramonium</name>
    <name type="common">Jimsonweed</name>
    <name type="synonym">Common thornapple</name>
    <dbReference type="NCBI Taxonomy" id="4076"/>
    <lineage>
        <taxon>Eukaryota</taxon>
        <taxon>Viridiplantae</taxon>
        <taxon>Streptophyta</taxon>
        <taxon>Embryophyta</taxon>
        <taxon>Tracheophyta</taxon>
        <taxon>Spermatophyta</taxon>
        <taxon>Magnoliopsida</taxon>
        <taxon>eudicotyledons</taxon>
        <taxon>Gunneridae</taxon>
        <taxon>Pentapetalae</taxon>
        <taxon>asterids</taxon>
        <taxon>lamiids</taxon>
        <taxon>Solanales</taxon>
        <taxon>Solanaceae</taxon>
        <taxon>Solanoideae</taxon>
        <taxon>Datureae</taxon>
        <taxon>Datura</taxon>
    </lineage>
</organism>
<proteinExistence type="predicted"/>